<dbReference type="InterPro" id="IPR050738">
    <property type="entry name" value="Sulfatase"/>
</dbReference>
<dbReference type="Pfam" id="PF00884">
    <property type="entry name" value="Sulfatase"/>
    <property type="match status" value="1"/>
</dbReference>
<dbReference type="Gene3D" id="3.40.720.10">
    <property type="entry name" value="Alkaline Phosphatase, subunit A"/>
    <property type="match status" value="1"/>
</dbReference>
<feature type="modified residue" description="3-oxoalanine (Ser)" evidence="2">
    <location>
        <position position="77"/>
    </location>
</feature>
<organism evidence="5 6">
    <name type="scientific">Parabacteroides goldsteinii DSM 19448 = WAL 12034</name>
    <dbReference type="NCBI Taxonomy" id="927665"/>
    <lineage>
        <taxon>Bacteria</taxon>
        <taxon>Pseudomonadati</taxon>
        <taxon>Bacteroidota</taxon>
        <taxon>Bacteroidia</taxon>
        <taxon>Bacteroidales</taxon>
        <taxon>Tannerellaceae</taxon>
        <taxon>Parabacteroides</taxon>
    </lineage>
</organism>
<dbReference type="STRING" id="927665.HMPREF1535_01173"/>
<sequence>MNKKLTLLSTAMLSATCLFAADKNPNVILILADDMRGTAMDFLGVEDIHTPNLDKLAAESTVFTNAHIMGGTSGAVSMPSRAMLMTGKYLYTLEKQGATVPEDHKLIGETLQQSGYNSFHTGKWHNGYQAMNRCFNDGKGIYFGGMWDHWNVPLYDYNADCDYSNKRPVVKDWAKSNVITYEKGEYMLSGKHSVDIFTEDAVEYIEKQKEAGKPFFLSVAYMSPHDPRTMPDEYMRQYDFDKIQLPPNYMDKHPFDNGELVIRDEVLAAIPRVPDEIKKHIMEYYAMVTHVDRRVGDIVKALKETGEYENTIIVFAGDNGLAVGQHGLMGKQNVYEHSVRVPLMIKQAGKDVKGQMSDKLCYLIDVFPTLCEMVGANIPSSVDGVSLVPAIKEDKPVRDYLYYSYMDNQRAVSDGEWKLCEYNVKGVRTTQLFNLKADPWEMNNLAGEKKHAKLIKKLRNQMTLEQEKTKDNSSFWNGFVF</sequence>
<feature type="signal peptide" evidence="3">
    <location>
        <begin position="1"/>
        <end position="20"/>
    </location>
</feature>
<dbReference type="SUPFAM" id="SSF53649">
    <property type="entry name" value="Alkaline phosphatase-like"/>
    <property type="match status" value="1"/>
</dbReference>
<dbReference type="InterPro" id="IPR000917">
    <property type="entry name" value="Sulfatase_N"/>
</dbReference>
<protein>
    <recommendedName>
        <fullName evidence="4">Sulfatase N-terminal domain-containing protein</fullName>
    </recommendedName>
</protein>
<evidence type="ECO:0000256" key="1">
    <source>
        <dbReference type="ARBA" id="ARBA00008779"/>
    </source>
</evidence>
<dbReference type="CDD" id="cd16155">
    <property type="entry name" value="sulfatase_like"/>
    <property type="match status" value="1"/>
</dbReference>
<evidence type="ECO:0000259" key="4">
    <source>
        <dbReference type="Pfam" id="PF00884"/>
    </source>
</evidence>
<dbReference type="EMBL" id="AQHV01000008">
    <property type="protein sequence ID" value="KKB57726.1"/>
    <property type="molecule type" value="Genomic_DNA"/>
</dbReference>
<accession>A0A0F5JIU7</accession>
<evidence type="ECO:0000256" key="2">
    <source>
        <dbReference type="PIRSR" id="PIRSR600917-52"/>
    </source>
</evidence>
<feature type="chain" id="PRO_5002490101" description="Sulfatase N-terminal domain-containing protein" evidence="3">
    <location>
        <begin position="21"/>
        <end position="481"/>
    </location>
</feature>
<proteinExistence type="inferred from homology"/>
<evidence type="ECO:0000313" key="5">
    <source>
        <dbReference type="EMBL" id="KKB57726.1"/>
    </source>
</evidence>
<reference evidence="5 6" key="1">
    <citation type="submission" date="2013-04" db="EMBL/GenBank/DDBJ databases">
        <title>The Genome Sequence of Parabacteroides goldsteinii DSM 19448.</title>
        <authorList>
            <consortium name="The Broad Institute Genomics Platform"/>
            <person name="Earl A."/>
            <person name="Ward D."/>
            <person name="Feldgarden M."/>
            <person name="Gevers D."/>
            <person name="Martens E."/>
            <person name="Sakamoto M."/>
            <person name="Benno Y."/>
            <person name="Song Y."/>
            <person name="Liu C."/>
            <person name="Lee J."/>
            <person name="Bolanos M."/>
            <person name="Vaisanen M.L."/>
            <person name="Finegold S.M."/>
            <person name="Walker B."/>
            <person name="Young S."/>
            <person name="Zeng Q."/>
            <person name="Gargeya S."/>
            <person name="Fitzgerald M."/>
            <person name="Haas B."/>
            <person name="Abouelleil A."/>
            <person name="Allen A.W."/>
            <person name="Alvarado L."/>
            <person name="Arachchi H.M."/>
            <person name="Berlin A.M."/>
            <person name="Chapman S.B."/>
            <person name="Gainer-Dewar J."/>
            <person name="Goldberg J."/>
            <person name="Griggs A."/>
            <person name="Gujja S."/>
            <person name="Hansen M."/>
            <person name="Howarth C."/>
            <person name="Imamovic A."/>
            <person name="Ireland A."/>
            <person name="Larimer J."/>
            <person name="McCowan C."/>
            <person name="Murphy C."/>
            <person name="Pearson M."/>
            <person name="Poon T.W."/>
            <person name="Priest M."/>
            <person name="Roberts A."/>
            <person name="Saif S."/>
            <person name="Shea T."/>
            <person name="Sisk P."/>
            <person name="Sykes S."/>
            <person name="Wortman J."/>
            <person name="Nusbaum C."/>
            <person name="Birren B."/>
        </authorList>
    </citation>
    <scope>NUCLEOTIDE SEQUENCE [LARGE SCALE GENOMIC DNA]</scope>
    <source>
        <strain evidence="5 6">DSM 19448</strain>
    </source>
</reference>
<dbReference type="AlphaFoldDB" id="A0A0F5JIU7"/>
<gene>
    <name evidence="5" type="ORF">HMPREF1535_01173</name>
</gene>
<dbReference type="PANTHER" id="PTHR42693:SF33">
    <property type="entry name" value="ARYLSULFATASE"/>
    <property type="match status" value="1"/>
</dbReference>
<dbReference type="RefSeq" id="WP_046145547.1">
    <property type="nucleotide sequence ID" value="NZ_KQ033912.1"/>
</dbReference>
<comment type="caution">
    <text evidence="5">The sequence shown here is derived from an EMBL/GenBank/DDBJ whole genome shotgun (WGS) entry which is preliminary data.</text>
</comment>
<comment type="similarity">
    <text evidence="1">Belongs to the sulfatase family.</text>
</comment>
<dbReference type="HOGENOM" id="CLU_006332_9_3_10"/>
<evidence type="ECO:0000313" key="6">
    <source>
        <dbReference type="Proteomes" id="UP000033047"/>
    </source>
</evidence>
<evidence type="ECO:0000256" key="3">
    <source>
        <dbReference type="SAM" id="SignalP"/>
    </source>
</evidence>
<dbReference type="GO" id="GO:0004065">
    <property type="term" value="F:arylsulfatase activity"/>
    <property type="evidence" value="ECO:0007669"/>
    <property type="project" value="TreeGrafter"/>
</dbReference>
<name>A0A0F5JIU7_9BACT</name>
<feature type="domain" description="Sulfatase N-terminal" evidence="4">
    <location>
        <begin position="25"/>
        <end position="375"/>
    </location>
</feature>
<dbReference type="PATRIC" id="fig|927665.4.peg.1198"/>
<dbReference type="PANTHER" id="PTHR42693">
    <property type="entry name" value="ARYLSULFATASE FAMILY MEMBER"/>
    <property type="match status" value="1"/>
</dbReference>
<dbReference type="InterPro" id="IPR017850">
    <property type="entry name" value="Alkaline_phosphatase_core_sf"/>
</dbReference>
<keyword evidence="3" id="KW-0732">Signal</keyword>
<comment type="PTM">
    <text evidence="2">The conversion to 3-oxoalanine (also known as C-formylglycine, FGly), of a serine or cysteine residue in prokaryotes and of a cysteine residue in eukaryotes, is critical for catalytic activity.</text>
</comment>
<dbReference type="Proteomes" id="UP000033047">
    <property type="component" value="Unassembled WGS sequence"/>
</dbReference>